<dbReference type="EMBL" id="BPEY01000208">
    <property type="protein sequence ID" value="GIU52631.1"/>
    <property type="molecule type" value="Genomic_DNA"/>
</dbReference>
<protein>
    <submittedName>
        <fullName evidence="1">Uncharacterized protein</fullName>
    </submittedName>
</protein>
<organism evidence="1 2">
    <name type="scientific">Shewanella sairae</name>
    <dbReference type="NCBI Taxonomy" id="190310"/>
    <lineage>
        <taxon>Bacteria</taxon>
        <taxon>Pseudomonadati</taxon>
        <taxon>Pseudomonadota</taxon>
        <taxon>Gammaproteobacteria</taxon>
        <taxon>Alteromonadales</taxon>
        <taxon>Shewanellaceae</taxon>
        <taxon>Shewanella</taxon>
    </lineage>
</organism>
<accession>A0ABQ4PS47</accession>
<evidence type="ECO:0000313" key="1">
    <source>
        <dbReference type="EMBL" id="GIU52631.1"/>
    </source>
</evidence>
<reference evidence="1" key="1">
    <citation type="submission" date="2021-05" db="EMBL/GenBank/DDBJ databases">
        <title>Molecular characterization for Shewanella algae harboring chromosomal blaOXA-55-like strains isolated from clinical and environment sample.</title>
        <authorList>
            <person name="Ohama Y."/>
            <person name="Aoki K."/>
            <person name="Harada S."/>
            <person name="Moriya K."/>
            <person name="Ishii Y."/>
            <person name="Tateda K."/>
        </authorList>
    </citation>
    <scope>NUCLEOTIDE SEQUENCE</scope>
    <source>
        <strain evidence="1">JCM 11563</strain>
    </source>
</reference>
<proteinExistence type="predicted"/>
<gene>
    <name evidence="1" type="ORF">TUM4438_45800</name>
</gene>
<comment type="caution">
    <text evidence="1">The sequence shown here is derived from an EMBL/GenBank/DDBJ whole genome shotgun (WGS) entry which is preliminary data.</text>
</comment>
<sequence>MSKEAMKPEQLISNIKVEIESLISLYGQGSEGQTDLGIKLDSLELSSEIKEQVVGLIKQAIEESTYNLLCGLEGSASIAGTQECYEIKDESGNILSGELDSLFYEQIME</sequence>
<name>A0ABQ4PS47_9GAMM</name>
<dbReference type="Proteomes" id="UP000887104">
    <property type="component" value="Unassembled WGS sequence"/>
</dbReference>
<keyword evidence="2" id="KW-1185">Reference proteome</keyword>
<evidence type="ECO:0000313" key="2">
    <source>
        <dbReference type="Proteomes" id="UP000887104"/>
    </source>
</evidence>
<dbReference type="RefSeq" id="WP_220783555.1">
    <property type="nucleotide sequence ID" value="NZ_BPEY01000208.1"/>
</dbReference>